<evidence type="ECO:0000313" key="13">
    <source>
        <dbReference type="EMBL" id="GGF59394.1"/>
    </source>
</evidence>
<reference evidence="13" key="1">
    <citation type="journal article" date="2014" name="Int. J. Syst. Evol. Microbiol.">
        <title>Complete genome sequence of Corynebacterium casei LMG S-19264T (=DSM 44701T), isolated from a smear-ripened cheese.</title>
        <authorList>
            <consortium name="US DOE Joint Genome Institute (JGI-PGF)"/>
            <person name="Walter F."/>
            <person name="Albersmeier A."/>
            <person name="Kalinowski J."/>
            <person name="Ruckert C."/>
        </authorList>
    </citation>
    <scope>NUCLEOTIDE SEQUENCE</scope>
    <source>
        <strain evidence="13">CCM 7897</strain>
    </source>
</reference>
<feature type="binding site" description="axial binding residue" evidence="12">
    <location>
        <position position="338"/>
    </location>
    <ligand>
        <name>heme</name>
        <dbReference type="ChEBI" id="CHEBI:30413"/>
    </ligand>
    <ligandPart>
        <name>Fe</name>
        <dbReference type="ChEBI" id="CHEBI:18248"/>
    </ligandPart>
</feature>
<proteinExistence type="inferred from homology"/>
<dbReference type="GO" id="GO:0046872">
    <property type="term" value="F:metal ion binding"/>
    <property type="evidence" value="ECO:0007669"/>
    <property type="project" value="UniProtKB-KW"/>
</dbReference>
<comment type="caution">
    <text evidence="13">The sequence shown here is derived from an EMBL/GenBank/DDBJ whole genome shotgun (WGS) entry which is preliminary data.</text>
</comment>
<reference evidence="13" key="2">
    <citation type="submission" date="2020-09" db="EMBL/GenBank/DDBJ databases">
        <authorList>
            <person name="Sun Q."/>
            <person name="Sedlacek I."/>
        </authorList>
    </citation>
    <scope>NUCLEOTIDE SEQUENCE</scope>
    <source>
        <strain evidence="13">CCM 7897</strain>
    </source>
</reference>
<keyword evidence="5 12" id="KW-1133">Transmembrane helix</keyword>
<feature type="transmembrane region" description="Helical" evidence="12">
    <location>
        <begin position="32"/>
        <end position="51"/>
    </location>
</feature>
<gene>
    <name evidence="12 13" type="primary">ctaA</name>
    <name evidence="13" type="ORF">GCM10007301_18920</name>
</gene>
<comment type="catalytic activity">
    <reaction evidence="11">
        <text>Fe(II)-heme o + 2 A + H2O = Fe(II)-heme a + 2 AH2</text>
        <dbReference type="Rhea" id="RHEA:63388"/>
        <dbReference type="ChEBI" id="CHEBI:13193"/>
        <dbReference type="ChEBI" id="CHEBI:15377"/>
        <dbReference type="ChEBI" id="CHEBI:17499"/>
        <dbReference type="ChEBI" id="CHEBI:60530"/>
        <dbReference type="ChEBI" id="CHEBI:61715"/>
        <dbReference type="EC" id="1.17.99.9"/>
    </reaction>
    <physiologicalReaction direction="left-to-right" evidence="11">
        <dbReference type="Rhea" id="RHEA:63389"/>
    </physiologicalReaction>
</comment>
<dbReference type="EMBL" id="BMCT01000002">
    <property type="protein sequence ID" value="GGF59394.1"/>
    <property type="molecule type" value="Genomic_DNA"/>
</dbReference>
<feature type="transmembrane region" description="Helical" evidence="12">
    <location>
        <begin position="307"/>
        <end position="330"/>
    </location>
</feature>
<evidence type="ECO:0000256" key="10">
    <source>
        <dbReference type="ARBA" id="ARBA00044501"/>
    </source>
</evidence>
<comment type="function">
    <text evidence="12">Catalyzes the conversion of heme O to heme A by two successive hydroxylations of the methyl group at C8. The first hydroxylation forms heme I, the second hydroxylation results in an unstable dihydroxymethyl group, which spontaneously dehydrates, resulting in the formyl group of heme A.</text>
</comment>
<evidence type="ECO:0000256" key="9">
    <source>
        <dbReference type="ARBA" id="ARBA00023136"/>
    </source>
</evidence>
<comment type="cofactor">
    <cofactor evidence="1 12">
        <name>heme b</name>
        <dbReference type="ChEBI" id="CHEBI:60344"/>
    </cofactor>
</comment>
<feature type="binding site" description="axial binding residue" evidence="12">
    <location>
        <position position="279"/>
    </location>
    <ligand>
        <name>heme</name>
        <dbReference type="ChEBI" id="CHEBI:30413"/>
    </ligand>
    <ligandPart>
        <name>Fe</name>
        <dbReference type="ChEBI" id="CHEBI:18248"/>
    </ligandPart>
</feature>
<dbReference type="GO" id="GO:0006784">
    <property type="term" value="P:heme A biosynthetic process"/>
    <property type="evidence" value="ECO:0007669"/>
    <property type="project" value="UniProtKB-UniRule"/>
</dbReference>
<dbReference type="InterPro" id="IPR003780">
    <property type="entry name" value="COX15/CtaA_fam"/>
</dbReference>
<keyword evidence="8 12" id="KW-0350">Heme biosynthesis</keyword>
<feature type="transmembrane region" description="Helical" evidence="12">
    <location>
        <begin position="336"/>
        <end position="353"/>
    </location>
</feature>
<keyword evidence="9 12" id="KW-0472">Membrane</keyword>
<name>A0A917BXJ0_9HYPH</name>
<evidence type="ECO:0000256" key="4">
    <source>
        <dbReference type="ARBA" id="ARBA00022723"/>
    </source>
</evidence>
<feature type="transmembrane region" description="Helical" evidence="12">
    <location>
        <begin position="277"/>
        <end position="295"/>
    </location>
</feature>
<evidence type="ECO:0000256" key="12">
    <source>
        <dbReference type="HAMAP-Rule" id="MF_01665"/>
    </source>
</evidence>
<keyword evidence="14" id="KW-1185">Reference proteome</keyword>
<sequence>MQEHGVMSQAQGISVMDAAHPPTVTGHRAVRLWLYAVSALIVLMVVVGGATRLTESGLSITEWKPVTGTLPPLSEAAWQAEFEKYKTIPQYEILNKGMGLEGFKRIFWWEWGHRLLGRIIGFAFFLPFVWFAVRGVLRGALLARCLALFVLGGLQGAVGWWMVASGLTQRTSVSQYRLAIHLTLACIILAATVWVARGLTARARQAVPGRVRAGAYVLVGLVLLQIFAGGLVAGLDAGLTFNTWPLMDGRFIPHASQLGAMEPAWRNLFENVMTVQFVHRMIAYTLFAVAALHALDAGRIGGPAGRGAWILFALIAGQATLGVLTLIHMVPLDIALAHQFGAAVVLIVATVHASDVARAQAPVPALA</sequence>
<comment type="subunit">
    <text evidence="12">Interacts with CtaB.</text>
</comment>
<keyword evidence="3 12" id="KW-0812">Transmembrane</keyword>
<keyword evidence="12" id="KW-1003">Cell membrane</keyword>
<comment type="similarity">
    <text evidence="12">Belongs to the COX15/CtaA family. Type 2 subfamily.</text>
</comment>
<evidence type="ECO:0000256" key="3">
    <source>
        <dbReference type="ARBA" id="ARBA00022692"/>
    </source>
</evidence>
<dbReference type="Pfam" id="PF02628">
    <property type="entry name" value="COX15-CtaA"/>
    <property type="match status" value="1"/>
</dbReference>
<feature type="transmembrane region" description="Helical" evidence="12">
    <location>
        <begin position="115"/>
        <end position="133"/>
    </location>
</feature>
<evidence type="ECO:0000256" key="8">
    <source>
        <dbReference type="ARBA" id="ARBA00023133"/>
    </source>
</evidence>
<dbReference type="Proteomes" id="UP000606044">
    <property type="component" value="Unassembled WGS sequence"/>
</dbReference>
<feature type="transmembrane region" description="Helical" evidence="12">
    <location>
        <begin position="145"/>
        <end position="164"/>
    </location>
</feature>
<dbReference type="HAMAP" id="MF_01665">
    <property type="entry name" value="HemeA_synth_type2"/>
    <property type="match status" value="1"/>
</dbReference>
<dbReference type="GO" id="GO:0120547">
    <property type="term" value="F:heme A synthase activity"/>
    <property type="evidence" value="ECO:0007669"/>
    <property type="project" value="UniProtKB-EC"/>
</dbReference>
<comment type="subcellular location">
    <subcellularLocation>
        <location evidence="12">Cell membrane</location>
        <topology evidence="12">Multi-pass membrane protein</topology>
    </subcellularLocation>
    <subcellularLocation>
        <location evidence="2">Membrane</location>
        <topology evidence="2">Multi-pass membrane protein</topology>
    </subcellularLocation>
</comment>
<accession>A0A917BXJ0</accession>
<comment type="pathway">
    <text evidence="10 12">Porphyrin-containing compound metabolism; heme A biosynthesis; heme A from heme O: step 1/1.</text>
</comment>
<dbReference type="InterPro" id="IPR023754">
    <property type="entry name" value="HemeA_Synthase_type2"/>
</dbReference>
<evidence type="ECO:0000256" key="11">
    <source>
        <dbReference type="ARBA" id="ARBA00048044"/>
    </source>
</evidence>
<evidence type="ECO:0000256" key="7">
    <source>
        <dbReference type="ARBA" id="ARBA00023004"/>
    </source>
</evidence>
<evidence type="ECO:0000256" key="6">
    <source>
        <dbReference type="ARBA" id="ARBA00023002"/>
    </source>
</evidence>
<dbReference type="PANTHER" id="PTHR23289:SF2">
    <property type="entry name" value="CYTOCHROME C OXIDASE ASSEMBLY PROTEIN COX15 HOMOLOG"/>
    <property type="match status" value="1"/>
</dbReference>
<keyword evidence="6 12" id="KW-0560">Oxidoreductase</keyword>
<feature type="transmembrane region" description="Helical" evidence="12">
    <location>
        <begin position="216"/>
        <end position="235"/>
    </location>
</feature>
<dbReference type="AlphaFoldDB" id="A0A917BXJ0"/>
<keyword evidence="4 12" id="KW-0479">Metal-binding</keyword>
<dbReference type="GO" id="GO:0005886">
    <property type="term" value="C:plasma membrane"/>
    <property type="evidence" value="ECO:0007669"/>
    <property type="project" value="UniProtKB-SubCell"/>
</dbReference>
<evidence type="ECO:0000313" key="14">
    <source>
        <dbReference type="Proteomes" id="UP000606044"/>
    </source>
</evidence>
<organism evidence="13 14">
    <name type="scientific">Azorhizobium oxalatiphilum</name>
    <dbReference type="NCBI Taxonomy" id="980631"/>
    <lineage>
        <taxon>Bacteria</taxon>
        <taxon>Pseudomonadati</taxon>
        <taxon>Pseudomonadota</taxon>
        <taxon>Alphaproteobacteria</taxon>
        <taxon>Hyphomicrobiales</taxon>
        <taxon>Xanthobacteraceae</taxon>
        <taxon>Azorhizobium</taxon>
    </lineage>
</organism>
<protein>
    <recommendedName>
        <fullName evidence="12">Heme A synthase</fullName>
        <shortName evidence="12">HAS</shortName>
        <ecNumber evidence="12">1.17.99.9</ecNumber>
    </recommendedName>
    <alternativeName>
        <fullName evidence="12">Cytochrome aa3-controlling protein</fullName>
    </alternativeName>
</protein>
<evidence type="ECO:0000256" key="1">
    <source>
        <dbReference type="ARBA" id="ARBA00001970"/>
    </source>
</evidence>
<evidence type="ECO:0000256" key="2">
    <source>
        <dbReference type="ARBA" id="ARBA00004141"/>
    </source>
</evidence>
<dbReference type="EC" id="1.17.99.9" evidence="12"/>
<feature type="transmembrane region" description="Helical" evidence="12">
    <location>
        <begin position="176"/>
        <end position="196"/>
    </location>
</feature>
<keyword evidence="7 12" id="KW-0408">Iron</keyword>
<dbReference type="PANTHER" id="PTHR23289">
    <property type="entry name" value="CYTOCHROME C OXIDASE ASSEMBLY PROTEIN COX15"/>
    <property type="match status" value="1"/>
</dbReference>
<evidence type="ECO:0000256" key="5">
    <source>
        <dbReference type="ARBA" id="ARBA00022989"/>
    </source>
</evidence>